<protein>
    <submittedName>
        <fullName evidence="2">Uncharacterized protein</fullName>
    </submittedName>
</protein>
<dbReference type="EMBL" id="BRXZ01001179">
    <property type="protein sequence ID" value="GMH64518.1"/>
    <property type="molecule type" value="Genomic_DNA"/>
</dbReference>
<gene>
    <name evidence="2" type="ORF">TrRE_jg694</name>
</gene>
<dbReference type="AlphaFoldDB" id="A0A9W7E3L0"/>
<feature type="compositionally biased region" description="Low complexity" evidence="1">
    <location>
        <begin position="35"/>
        <end position="46"/>
    </location>
</feature>
<sequence>MGDKRKTQPDRVEVNLSKKVKSSEDDKSHIGTLKSSSNHHTNNNGSAKETLSLEDEEFLYGTILCWNTKKGGVIKSYGGNHYSFEASITAKSWTTDNRVKFFLNSKGEVTKVELVIPTLILPPVKKIPPKNRHYQMTISVRSFEEANEVCSGKGDISENNISTTSVAPALTVQPCYKQVKFDSEPLESFLKSLNLT</sequence>
<comment type="caution">
    <text evidence="2">The sequence shown here is derived from an EMBL/GenBank/DDBJ whole genome shotgun (WGS) entry which is preliminary data.</text>
</comment>
<feature type="compositionally biased region" description="Basic and acidic residues" evidence="1">
    <location>
        <begin position="1"/>
        <end position="13"/>
    </location>
</feature>
<name>A0A9W7E3L0_9STRA</name>
<dbReference type="Proteomes" id="UP001165082">
    <property type="component" value="Unassembled WGS sequence"/>
</dbReference>
<accession>A0A9W7E3L0</accession>
<reference evidence="2" key="1">
    <citation type="submission" date="2022-07" db="EMBL/GenBank/DDBJ databases">
        <title>Genome analysis of Parmales, a sister group of diatoms, reveals the evolutionary specialization of diatoms from phago-mixotrophs to photoautotrophs.</title>
        <authorList>
            <person name="Ban H."/>
            <person name="Sato S."/>
            <person name="Yoshikawa S."/>
            <person name="Kazumasa Y."/>
            <person name="Nakamura Y."/>
            <person name="Ichinomiya M."/>
            <person name="Saitoh K."/>
            <person name="Sato N."/>
            <person name="Blanc-Mathieu R."/>
            <person name="Endo H."/>
            <person name="Kuwata A."/>
            <person name="Ogata H."/>
        </authorList>
    </citation>
    <scope>NUCLEOTIDE SEQUENCE</scope>
</reference>
<evidence type="ECO:0000313" key="3">
    <source>
        <dbReference type="Proteomes" id="UP001165082"/>
    </source>
</evidence>
<proteinExistence type="predicted"/>
<evidence type="ECO:0000313" key="2">
    <source>
        <dbReference type="EMBL" id="GMH64518.1"/>
    </source>
</evidence>
<keyword evidence="3" id="KW-1185">Reference proteome</keyword>
<feature type="region of interest" description="Disordered" evidence="1">
    <location>
        <begin position="1"/>
        <end position="48"/>
    </location>
</feature>
<organism evidence="2 3">
    <name type="scientific">Triparma retinervis</name>
    <dbReference type="NCBI Taxonomy" id="2557542"/>
    <lineage>
        <taxon>Eukaryota</taxon>
        <taxon>Sar</taxon>
        <taxon>Stramenopiles</taxon>
        <taxon>Ochrophyta</taxon>
        <taxon>Bolidophyceae</taxon>
        <taxon>Parmales</taxon>
        <taxon>Triparmaceae</taxon>
        <taxon>Triparma</taxon>
    </lineage>
</organism>
<evidence type="ECO:0000256" key="1">
    <source>
        <dbReference type="SAM" id="MobiDB-lite"/>
    </source>
</evidence>